<dbReference type="AlphaFoldDB" id="A0A381NBS7"/>
<comment type="cofactor">
    <cofactor evidence="3">
        <name>Co(2+)</name>
        <dbReference type="ChEBI" id="CHEBI:48828"/>
    </cofactor>
</comment>
<evidence type="ECO:0000256" key="3">
    <source>
        <dbReference type="ARBA" id="ARBA00001941"/>
    </source>
</evidence>
<dbReference type="EC" id="4.2.3.4" evidence="7"/>
<dbReference type="InterPro" id="IPR030960">
    <property type="entry name" value="DHQS/DOIS_N"/>
</dbReference>
<organism evidence="20">
    <name type="scientific">marine metagenome</name>
    <dbReference type="NCBI Taxonomy" id="408172"/>
    <lineage>
        <taxon>unclassified sequences</taxon>
        <taxon>metagenomes</taxon>
        <taxon>ecological metagenomes</taxon>
    </lineage>
</organism>
<evidence type="ECO:0000256" key="5">
    <source>
        <dbReference type="ARBA" id="ARBA00004661"/>
    </source>
</evidence>
<dbReference type="GO" id="GO:0003856">
    <property type="term" value="F:3-dehydroquinate synthase activity"/>
    <property type="evidence" value="ECO:0007669"/>
    <property type="project" value="UniProtKB-EC"/>
</dbReference>
<evidence type="ECO:0000256" key="1">
    <source>
        <dbReference type="ARBA" id="ARBA00001393"/>
    </source>
</evidence>
<evidence type="ECO:0000256" key="12">
    <source>
        <dbReference type="ARBA" id="ARBA00022741"/>
    </source>
</evidence>
<comment type="cofactor">
    <cofactor evidence="2">
        <name>NAD(+)</name>
        <dbReference type="ChEBI" id="CHEBI:57540"/>
    </cofactor>
</comment>
<keyword evidence="14" id="KW-0520">NAD</keyword>
<dbReference type="PANTHER" id="PTHR43622:SF7">
    <property type="entry name" value="3-DEHYDROQUINATE SYNTHASE, CHLOROPLASTIC"/>
    <property type="match status" value="1"/>
</dbReference>
<dbReference type="GO" id="GO:0046872">
    <property type="term" value="F:metal ion binding"/>
    <property type="evidence" value="ECO:0007669"/>
    <property type="project" value="UniProtKB-KW"/>
</dbReference>
<feature type="domain" description="3-dehydroquinate synthase N-terminal" evidence="18">
    <location>
        <begin position="68"/>
        <end position="180"/>
    </location>
</feature>
<dbReference type="PANTHER" id="PTHR43622">
    <property type="entry name" value="3-DEHYDROQUINATE SYNTHASE"/>
    <property type="match status" value="1"/>
</dbReference>
<accession>A0A381NBS7</accession>
<evidence type="ECO:0000256" key="8">
    <source>
        <dbReference type="ARBA" id="ARBA00017684"/>
    </source>
</evidence>
<dbReference type="InterPro" id="IPR050071">
    <property type="entry name" value="Dehydroquinate_synthase"/>
</dbReference>
<evidence type="ECO:0000256" key="2">
    <source>
        <dbReference type="ARBA" id="ARBA00001911"/>
    </source>
</evidence>
<dbReference type="InterPro" id="IPR056179">
    <property type="entry name" value="DHQS_C"/>
</dbReference>
<evidence type="ECO:0000256" key="17">
    <source>
        <dbReference type="ARBA" id="ARBA00023285"/>
    </source>
</evidence>
<keyword evidence="15" id="KW-0057">Aromatic amino acid biosynthesis</keyword>
<dbReference type="CDD" id="cd08195">
    <property type="entry name" value="DHQS"/>
    <property type="match status" value="1"/>
</dbReference>
<dbReference type="Pfam" id="PF24621">
    <property type="entry name" value="DHQS_C"/>
    <property type="match status" value="1"/>
</dbReference>
<dbReference type="Gene3D" id="1.20.1090.10">
    <property type="entry name" value="Dehydroquinate synthase-like - alpha domain"/>
    <property type="match status" value="1"/>
</dbReference>
<comment type="subcellular location">
    <subcellularLocation>
        <location evidence="4">Cytoplasm</location>
    </subcellularLocation>
</comment>
<feature type="non-terminal residue" evidence="20">
    <location>
        <position position="1"/>
    </location>
</feature>
<keyword evidence="10" id="KW-0028">Amino-acid biosynthesis</keyword>
<dbReference type="GO" id="GO:0008652">
    <property type="term" value="P:amino acid biosynthetic process"/>
    <property type="evidence" value="ECO:0007669"/>
    <property type="project" value="UniProtKB-KW"/>
</dbReference>
<dbReference type="EMBL" id="UINC01000254">
    <property type="protein sequence ID" value="SUZ52042.1"/>
    <property type="molecule type" value="Genomic_DNA"/>
</dbReference>
<name>A0A381NBS7_9ZZZZ</name>
<gene>
    <name evidence="20" type="ORF">METZ01_LOCUS4896</name>
</gene>
<reference evidence="20" key="1">
    <citation type="submission" date="2018-05" db="EMBL/GenBank/DDBJ databases">
        <authorList>
            <person name="Lanie J.A."/>
            <person name="Ng W.-L."/>
            <person name="Kazmierczak K.M."/>
            <person name="Andrzejewski T.M."/>
            <person name="Davidsen T.M."/>
            <person name="Wayne K.J."/>
            <person name="Tettelin H."/>
            <person name="Glass J.I."/>
            <person name="Rusch D."/>
            <person name="Podicherti R."/>
            <person name="Tsui H.-C.T."/>
            <person name="Winkler M.E."/>
        </authorList>
    </citation>
    <scope>NUCLEOTIDE SEQUENCE</scope>
</reference>
<evidence type="ECO:0000256" key="15">
    <source>
        <dbReference type="ARBA" id="ARBA00023141"/>
    </source>
</evidence>
<dbReference type="InterPro" id="IPR030963">
    <property type="entry name" value="DHQ_synth_fam"/>
</dbReference>
<dbReference type="PIRSF" id="PIRSF001455">
    <property type="entry name" value="DHQ_synth"/>
    <property type="match status" value="1"/>
</dbReference>
<dbReference type="Pfam" id="PF01761">
    <property type="entry name" value="DHQ_synthase"/>
    <property type="match status" value="1"/>
</dbReference>
<keyword evidence="11" id="KW-0479">Metal-binding</keyword>
<evidence type="ECO:0000256" key="10">
    <source>
        <dbReference type="ARBA" id="ARBA00022605"/>
    </source>
</evidence>
<evidence type="ECO:0000256" key="14">
    <source>
        <dbReference type="ARBA" id="ARBA00023027"/>
    </source>
</evidence>
<evidence type="ECO:0000256" key="13">
    <source>
        <dbReference type="ARBA" id="ARBA00022833"/>
    </source>
</evidence>
<comment type="similarity">
    <text evidence="6">Belongs to the sugar phosphate cyclases superfamily. Dehydroquinate synthase family.</text>
</comment>
<dbReference type="HAMAP" id="MF_00110">
    <property type="entry name" value="DHQ_synthase"/>
    <property type="match status" value="1"/>
</dbReference>
<dbReference type="InterPro" id="IPR016037">
    <property type="entry name" value="DHQ_synth_AroB"/>
</dbReference>
<evidence type="ECO:0000313" key="20">
    <source>
        <dbReference type="EMBL" id="SUZ52042.1"/>
    </source>
</evidence>
<keyword evidence="17" id="KW-0170">Cobalt</keyword>
<dbReference type="NCBIfam" id="TIGR01357">
    <property type="entry name" value="aroB"/>
    <property type="match status" value="1"/>
</dbReference>
<evidence type="ECO:0000256" key="9">
    <source>
        <dbReference type="ARBA" id="ARBA00022490"/>
    </source>
</evidence>
<evidence type="ECO:0000256" key="7">
    <source>
        <dbReference type="ARBA" id="ARBA00013031"/>
    </source>
</evidence>
<dbReference type="SUPFAM" id="SSF56796">
    <property type="entry name" value="Dehydroquinate synthase-like"/>
    <property type="match status" value="1"/>
</dbReference>
<comment type="catalytic activity">
    <reaction evidence="1">
        <text>7-phospho-2-dehydro-3-deoxy-D-arabino-heptonate = 3-dehydroquinate + phosphate</text>
        <dbReference type="Rhea" id="RHEA:21968"/>
        <dbReference type="ChEBI" id="CHEBI:32364"/>
        <dbReference type="ChEBI" id="CHEBI:43474"/>
        <dbReference type="ChEBI" id="CHEBI:58394"/>
        <dbReference type="EC" id="4.2.3.4"/>
    </reaction>
</comment>
<evidence type="ECO:0000256" key="4">
    <source>
        <dbReference type="ARBA" id="ARBA00004496"/>
    </source>
</evidence>
<evidence type="ECO:0000259" key="18">
    <source>
        <dbReference type="Pfam" id="PF01761"/>
    </source>
</evidence>
<keyword evidence="16" id="KW-0456">Lyase</keyword>
<dbReference type="GO" id="GO:0000166">
    <property type="term" value="F:nucleotide binding"/>
    <property type="evidence" value="ECO:0007669"/>
    <property type="project" value="UniProtKB-KW"/>
</dbReference>
<feature type="domain" description="3-dehydroquinate synthase C-terminal" evidence="19">
    <location>
        <begin position="182"/>
        <end position="320"/>
    </location>
</feature>
<sequence length="357" mass="39179">VTNLQTIEVDLGEKSYPIIVGDGYLSNRYKLSSYIDGHDCMIVTNETIAPIYLKLFLDNIEDKVINTVILPDGEEYKTIQSVQIVLDKLVECGANRDTTIIALGGGVIGDIAGFSAACYMRGLSFIQVPTTLLSQVDASVGGKTGVNHEGGKNLIGAFHQPKMVLIDIAFLETLPDRHFRGGFSEVIKHGAIADAKYFSWLEENIDNLLKKNAEKLIEAITRSCKIKASIISRDEYDTGVRSLLNFGHTFGHAIEKCLGYGQWLHGEAIAAGMLMAARLSALSNEDLARLKNLLISVGLPTTQTEIQAEKLFEAMKLDKKIQAKKLRFILLKSIGESYIDEAVSDASVMEVLNYSDT</sequence>
<evidence type="ECO:0000256" key="11">
    <source>
        <dbReference type="ARBA" id="ARBA00022723"/>
    </source>
</evidence>
<evidence type="ECO:0000259" key="19">
    <source>
        <dbReference type="Pfam" id="PF24621"/>
    </source>
</evidence>
<proteinExistence type="inferred from homology"/>
<protein>
    <recommendedName>
        <fullName evidence="8">3-dehydroquinate synthase</fullName>
        <ecNumber evidence="7">4.2.3.4</ecNumber>
    </recommendedName>
</protein>
<dbReference type="Gene3D" id="3.40.50.1970">
    <property type="match status" value="1"/>
</dbReference>
<dbReference type="GO" id="GO:0005737">
    <property type="term" value="C:cytoplasm"/>
    <property type="evidence" value="ECO:0007669"/>
    <property type="project" value="UniProtKB-SubCell"/>
</dbReference>
<keyword evidence="12" id="KW-0547">Nucleotide-binding</keyword>
<keyword evidence="13" id="KW-0862">Zinc</keyword>
<keyword evidence="9" id="KW-0963">Cytoplasm</keyword>
<evidence type="ECO:0000256" key="16">
    <source>
        <dbReference type="ARBA" id="ARBA00023239"/>
    </source>
</evidence>
<dbReference type="GO" id="GO:0009073">
    <property type="term" value="P:aromatic amino acid family biosynthetic process"/>
    <property type="evidence" value="ECO:0007669"/>
    <property type="project" value="UniProtKB-KW"/>
</dbReference>
<evidence type="ECO:0000256" key="6">
    <source>
        <dbReference type="ARBA" id="ARBA00005412"/>
    </source>
</evidence>
<dbReference type="FunFam" id="3.40.50.1970:FF:000001">
    <property type="entry name" value="3-dehydroquinate synthase"/>
    <property type="match status" value="1"/>
</dbReference>
<comment type="pathway">
    <text evidence="5">Metabolic intermediate biosynthesis; chorismate biosynthesis; chorismate from D-erythrose 4-phosphate and phosphoenolpyruvate: step 2/7.</text>
</comment>